<dbReference type="EMBL" id="FAXC01000111">
    <property type="protein sequence ID" value="CUV08689.1"/>
    <property type="molecule type" value="Genomic_DNA"/>
</dbReference>
<feature type="domain" description="Tryptophan synthase beta chain-like PALP" evidence="4">
    <location>
        <begin position="6"/>
        <end position="246"/>
    </location>
</feature>
<evidence type="ECO:0000256" key="1">
    <source>
        <dbReference type="ARBA" id="ARBA00001933"/>
    </source>
</evidence>
<protein>
    <submittedName>
        <fullName evidence="5">Threonine dehydratase, catabolic</fullName>
        <ecNumber evidence="5">4.3.1.19</ecNumber>
    </submittedName>
</protein>
<evidence type="ECO:0000259" key="4">
    <source>
        <dbReference type="Pfam" id="PF00291"/>
    </source>
</evidence>
<dbReference type="GO" id="GO:0003941">
    <property type="term" value="F:L-serine ammonia-lyase activity"/>
    <property type="evidence" value="ECO:0007669"/>
    <property type="project" value="TreeGrafter"/>
</dbReference>
<dbReference type="Pfam" id="PF00291">
    <property type="entry name" value="PALP"/>
    <property type="match status" value="1"/>
</dbReference>
<dbReference type="GO" id="GO:0006565">
    <property type="term" value="P:L-serine catabolic process"/>
    <property type="evidence" value="ECO:0007669"/>
    <property type="project" value="TreeGrafter"/>
</dbReference>
<comment type="cofactor">
    <cofactor evidence="1">
        <name>pyridoxal 5'-phosphate</name>
        <dbReference type="ChEBI" id="CHEBI:597326"/>
    </cofactor>
</comment>
<dbReference type="PANTHER" id="PTHR48078:SF6">
    <property type="entry name" value="L-THREONINE DEHYDRATASE CATABOLIC TDCB"/>
    <property type="match status" value="1"/>
</dbReference>
<evidence type="ECO:0000313" key="5">
    <source>
        <dbReference type="EMBL" id="CUV08689.1"/>
    </source>
</evidence>
<keyword evidence="2" id="KW-0663">Pyridoxal phosphate</keyword>
<dbReference type="PANTHER" id="PTHR48078">
    <property type="entry name" value="THREONINE DEHYDRATASE, MITOCHONDRIAL-RELATED"/>
    <property type="match status" value="1"/>
</dbReference>
<dbReference type="Gene3D" id="3.40.50.1100">
    <property type="match status" value="2"/>
</dbReference>
<gene>
    <name evidence="5" type="ORF">MGWOODY_Mmi2500</name>
</gene>
<dbReference type="InterPro" id="IPR050147">
    <property type="entry name" value="Ser/Thr_Dehydratase"/>
</dbReference>
<organism evidence="5">
    <name type="scientific">hydrothermal vent metagenome</name>
    <dbReference type="NCBI Taxonomy" id="652676"/>
    <lineage>
        <taxon>unclassified sequences</taxon>
        <taxon>metagenomes</taxon>
        <taxon>ecological metagenomes</taxon>
    </lineage>
</organism>
<dbReference type="GO" id="GO:0006567">
    <property type="term" value="P:L-threonine catabolic process"/>
    <property type="evidence" value="ECO:0007669"/>
    <property type="project" value="TreeGrafter"/>
</dbReference>
<dbReference type="EC" id="4.3.1.19" evidence="5"/>
<name>A0A160VFJ6_9ZZZZ</name>
<reference evidence="5" key="1">
    <citation type="submission" date="2015-10" db="EMBL/GenBank/DDBJ databases">
        <authorList>
            <person name="Gilbert D.G."/>
        </authorList>
    </citation>
    <scope>NUCLEOTIDE SEQUENCE</scope>
</reference>
<evidence type="ECO:0000256" key="3">
    <source>
        <dbReference type="ARBA" id="ARBA00023239"/>
    </source>
</evidence>
<dbReference type="AlphaFoldDB" id="A0A160VFJ6"/>
<keyword evidence="3 5" id="KW-0456">Lyase</keyword>
<accession>A0A160VFJ6</accession>
<dbReference type="InterPro" id="IPR001926">
    <property type="entry name" value="TrpB-like_PALP"/>
</dbReference>
<dbReference type="GO" id="GO:0009097">
    <property type="term" value="P:isoleucine biosynthetic process"/>
    <property type="evidence" value="ECO:0007669"/>
    <property type="project" value="TreeGrafter"/>
</dbReference>
<proteinExistence type="predicted"/>
<evidence type="ECO:0000256" key="2">
    <source>
        <dbReference type="ARBA" id="ARBA00022898"/>
    </source>
</evidence>
<dbReference type="SUPFAM" id="SSF53686">
    <property type="entry name" value="Tryptophan synthase beta subunit-like PLP-dependent enzymes"/>
    <property type="match status" value="1"/>
</dbReference>
<sequence length="258" mass="26960">MTSLSDEEKSMGVVTASTGNHGAACSLAMSILGIDGKIIVPDNVHKNKVDNILNLGGEVEYHGNDCLIAEERAQEISSNTGTNYISPYNDPAIVCGQGTIGYELNQELKNIDSVFVSVGGGGLISGIGGYLKSVQNQVKMIAVSPKNSCVMFESMKAGKQLDLPSEPTLSDGTAGGVEVGSITFALCQEIIDEFILVDEEAISEGVRIGIEKLHQLIEGAAGAAIAGFLQKKDDLKGQTVVIIICGGNISSEVIKSVL</sequence>
<dbReference type="GO" id="GO:0004794">
    <property type="term" value="F:threonine deaminase activity"/>
    <property type="evidence" value="ECO:0007669"/>
    <property type="project" value="UniProtKB-EC"/>
</dbReference>
<dbReference type="InterPro" id="IPR036052">
    <property type="entry name" value="TrpB-like_PALP_sf"/>
</dbReference>